<gene>
    <name evidence="6" type="primary">maf</name>
    <name evidence="6" type="ORF">DHf2319_08940</name>
</gene>
<dbReference type="HAMAP" id="MF_00528">
    <property type="entry name" value="Maf"/>
    <property type="match status" value="1"/>
</dbReference>
<feature type="active site" description="Proton acceptor" evidence="5">
    <location>
        <position position="78"/>
    </location>
</feature>
<evidence type="ECO:0000256" key="2">
    <source>
        <dbReference type="ARBA" id="ARBA00022490"/>
    </source>
</evidence>
<evidence type="ECO:0000256" key="1">
    <source>
        <dbReference type="ARBA" id="ARBA00004496"/>
    </source>
</evidence>
<dbReference type="PANTHER" id="PTHR43213:SF10">
    <property type="entry name" value="7-METHYL-GTP PYROPHOSPHATASE"/>
    <property type="match status" value="1"/>
</dbReference>
<dbReference type="Gene3D" id="3.90.950.10">
    <property type="match status" value="1"/>
</dbReference>
<dbReference type="CDD" id="cd00555">
    <property type="entry name" value="Maf"/>
    <property type="match status" value="1"/>
</dbReference>
<organism evidence="6 7">
    <name type="scientific">Orrella daihaiensis</name>
    <dbReference type="NCBI Taxonomy" id="2782176"/>
    <lineage>
        <taxon>Bacteria</taxon>
        <taxon>Pseudomonadati</taxon>
        <taxon>Pseudomonadota</taxon>
        <taxon>Betaproteobacteria</taxon>
        <taxon>Burkholderiales</taxon>
        <taxon>Alcaligenaceae</taxon>
        <taxon>Orrella</taxon>
    </lineage>
</organism>
<dbReference type="RefSeq" id="WP_243477823.1">
    <property type="nucleotide sequence ID" value="NZ_CP063982.1"/>
</dbReference>
<protein>
    <recommendedName>
        <fullName evidence="5">7-methyl-GTP pyrophosphatase</fullName>
        <shortName evidence="5">m(7)GTP pyrophosphatase</shortName>
        <ecNumber evidence="5">3.6.1.-</ecNumber>
    </recommendedName>
</protein>
<feature type="site" description="Important for substrate specificity" evidence="5">
    <location>
        <position position="21"/>
    </location>
</feature>
<comment type="caution">
    <text evidence="5">Lacks conserved residue(s) required for the propagation of feature annotation.</text>
</comment>
<dbReference type="PANTHER" id="PTHR43213">
    <property type="entry name" value="BIFUNCTIONAL DTTP/UTP PYROPHOSPHATASE/METHYLTRANSFERASE PROTEIN-RELATED"/>
    <property type="match status" value="1"/>
</dbReference>
<name>A0ABY4AH32_9BURK</name>
<keyword evidence="7" id="KW-1185">Reference proteome</keyword>
<evidence type="ECO:0000313" key="6">
    <source>
        <dbReference type="EMBL" id="UOD49596.1"/>
    </source>
</evidence>
<proteinExistence type="inferred from homology"/>
<dbReference type="PIRSF" id="PIRSF006305">
    <property type="entry name" value="Maf"/>
    <property type="match status" value="1"/>
</dbReference>
<evidence type="ECO:0000256" key="3">
    <source>
        <dbReference type="ARBA" id="ARBA00022801"/>
    </source>
</evidence>
<evidence type="ECO:0000256" key="4">
    <source>
        <dbReference type="ARBA" id="ARBA00023080"/>
    </source>
</evidence>
<dbReference type="NCBIfam" id="TIGR00172">
    <property type="entry name" value="maf"/>
    <property type="match status" value="1"/>
</dbReference>
<dbReference type="InterPro" id="IPR029001">
    <property type="entry name" value="ITPase-like_fam"/>
</dbReference>
<evidence type="ECO:0000313" key="7">
    <source>
        <dbReference type="Proteomes" id="UP000831607"/>
    </source>
</evidence>
<comment type="subcellular location">
    <subcellularLocation>
        <location evidence="1 5">Cytoplasm</location>
    </subcellularLocation>
</comment>
<comment type="cofactor">
    <cofactor evidence="5">
        <name>a divalent metal cation</name>
        <dbReference type="ChEBI" id="CHEBI:60240"/>
    </cofactor>
</comment>
<evidence type="ECO:0000256" key="5">
    <source>
        <dbReference type="HAMAP-Rule" id="MF_00528"/>
    </source>
</evidence>
<feature type="site" description="Important for substrate specificity" evidence="5">
    <location>
        <position position="79"/>
    </location>
</feature>
<reference evidence="6 7" key="1">
    <citation type="submission" date="2020-11" db="EMBL/GenBank/DDBJ databases">
        <title>Algicoccus daihaiensis sp.nov., isolated from Daihai Lake in Inner Mongolia.</title>
        <authorList>
            <person name="Kai J."/>
        </authorList>
    </citation>
    <scope>NUCLEOTIDE SEQUENCE [LARGE SCALE GENOMIC DNA]</scope>
    <source>
        <strain evidence="7">f23</strain>
    </source>
</reference>
<dbReference type="Proteomes" id="UP000831607">
    <property type="component" value="Chromosome"/>
</dbReference>
<comment type="catalytic activity">
    <reaction evidence="5">
        <text>N(7)-methyl-GTP + H2O = N(7)-methyl-GMP + diphosphate + H(+)</text>
        <dbReference type="Rhea" id="RHEA:58744"/>
        <dbReference type="ChEBI" id="CHEBI:15377"/>
        <dbReference type="ChEBI" id="CHEBI:15378"/>
        <dbReference type="ChEBI" id="CHEBI:33019"/>
        <dbReference type="ChEBI" id="CHEBI:58285"/>
        <dbReference type="ChEBI" id="CHEBI:87133"/>
    </reaction>
</comment>
<dbReference type="EC" id="3.6.1.-" evidence="5"/>
<comment type="function">
    <text evidence="5">Nucleoside triphosphate pyrophosphatase that hydrolyzes 7-methyl-GTP (m(7)GTP). May have a dual role in cell division arrest and in preventing the incorporation of modified nucleotides into cellular nucleic acids.</text>
</comment>
<dbReference type="EMBL" id="CP063982">
    <property type="protein sequence ID" value="UOD49596.1"/>
    <property type="molecule type" value="Genomic_DNA"/>
</dbReference>
<keyword evidence="4 5" id="KW-0546">Nucleotide metabolism</keyword>
<dbReference type="Pfam" id="PF02545">
    <property type="entry name" value="Maf"/>
    <property type="match status" value="1"/>
</dbReference>
<keyword evidence="2 5" id="KW-0963">Cytoplasm</keyword>
<feature type="site" description="Important for substrate specificity" evidence="5">
    <location>
        <position position="161"/>
    </location>
</feature>
<dbReference type="SUPFAM" id="SSF52972">
    <property type="entry name" value="ITPase-like"/>
    <property type="match status" value="1"/>
</dbReference>
<sequence length="206" mass="21970">MLASVSAHTQPNLILASSSPYRQEMLSRLNIPFSSKSPDVDESILPGETPLVLARRLALKKARAIAREAPEAIVIGADQVLDLHGVALGKPGSAEQARRQLSMLSGQTVMFHSALALVTPSSARIRVSTCKATFRRLSAVQIEHYLQIDQPFDTAGSAKAESLGIALLSSLESNDPTAIIGLPLIELTDLLALVGLDPLIPKTFDT</sequence>
<accession>A0ABY4AH32</accession>
<dbReference type="InterPro" id="IPR003697">
    <property type="entry name" value="Maf-like"/>
</dbReference>
<comment type="similarity">
    <text evidence="5">Belongs to the Maf family. YceF subfamily.</text>
</comment>
<keyword evidence="3 5" id="KW-0378">Hydrolase</keyword>